<dbReference type="EMBL" id="CP001390">
    <property type="protein sequence ID" value="ACM21520.1"/>
    <property type="molecule type" value="Genomic_DNA"/>
</dbReference>
<dbReference type="AlphaFoldDB" id="B9M465"/>
<organism evidence="2 3">
    <name type="scientific">Geotalea daltonii (strain DSM 22248 / JCM 15807 / FRC-32)</name>
    <name type="common">Geobacter daltonii</name>
    <dbReference type="NCBI Taxonomy" id="316067"/>
    <lineage>
        <taxon>Bacteria</taxon>
        <taxon>Pseudomonadati</taxon>
        <taxon>Thermodesulfobacteriota</taxon>
        <taxon>Desulfuromonadia</taxon>
        <taxon>Geobacterales</taxon>
        <taxon>Geobacteraceae</taxon>
        <taxon>Geotalea</taxon>
    </lineage>
</organism>
<sequence>MKQSLGRILLIVAFSLWLSPGIIHAQTATEQSATPPVGQQLVREGDFALRLAASLDIVETDDEVEAETSLGDMGITPRNGWIADYPVTPDILGELQQSVKKAAEAGNLEMETEEALNIFEETKKEVGLNVKPQTAKKKGEKIPEKAPEYPDAAEIDNYYESEGPPIVTYYAPPPDYYYLYSWVPYPFFTFGFGFPGFFVLHDFHRPFRVHNRVRFISNHFNDPRRHRVYRVDPGARFNGRTYAGIGVRSRTRSFIPTGVPSGERRIFNRPGSVPIPGRSYTPAVPRGGGMRAPAGIGGTPRMPSGGGMAPAPSGGSRVPGGRTR</sequence>
<dbReference type="Proteomes" id="UP000007721">
    <property type="component" value="Chromosome"/>
</dbReference>
<reference evidence="2 3" key="1">
    <citation type="submission" date="2009-01" db="EMBL/GenBank/DDBJ databases">
        <title>Complete sequence of Geobacter sp. FRC-32.</title>
        <authorList>
            <consortium name="US DOE Joint Genome Institute"/>
            <person name="Lucas S."/>
            <person name="Copeland A."/>
            <person name="Lapidus A."/>
            <person name="Glavina del Rio T."/>
            <person name="Dalin E."/>
            <person name="Tice H."/>
            <person name="Bruce D."/>
            <person name="Goodwin L."/>
            <person name="Pitluck S."/>
            <person name="Saunders E."/>
            <person name="Brettin T."/>
            <person name="Detter J.C."/>
            <person name="Han C."/>
            <person name="Larimer F."/>
            <person name="Land M."/>
            <person name="Hauser L."/>
            <person name="Kyrpides N."/>
            <person name="Ovchinnikova G."/>
            <person name="Kostka J."/>
            <person name="Richardson P."/>
        </authorList>
    </citation>
    <scope>NUCLEOTIDE SEQUENCE [LARGE SCALE GENOMIC DNA]</scope>
    <source>
        <strain evidence="3">DSM 22248 / JCM 15807 / FRC-32</strain>
    </source>
</reference>
<evidence type="ECO:0000313" key="2">
    <source>
        <dbReference type="EMBL" id="ACM21520.1"/>
    </source>
</evidence>
<proteinExistence type="predicted"/>
<feature type="compositionally biased region" description="Gly residues" evidence="1">
    <location>
        <begin position="286"/>
        <end position="308"/>
    </location>
</feature>
<gene>
    <name evidence="2" type="ordered locus">Geob_3177</name>
</gene>
<dbReference type="KEGG" id="geo:Geob_3177"/>
<evidence type="ECO:0008006" key="4">
    <source>
        <dbReference type="Google" id="ProtNLM"/>
    </source>
</evidence>
<dbReference type="OrthoDB" id="5396976at2"/>
<dbReference type="HOGENOM" id="CLU_813201_0_0_7"/>
<accession>B9M465</accession>
<name>B9M465_GEODF</name>
<evidence type="ECO:0000256" key="1">
    <source>
        <dbReference type="SAM" id="MobiDB-lite"/>
    </source>
</evidence>
<feature type="region of interest" description="Disordered" evidence="1">
    <location>
        <begin position="258"/>
        <end position="324"/>
    </location>
</feature>
<dbReference type="RefSeq" id="WP_012648248.1">
    <property type="nucleotide sequence ID" value="NC_011979.1"/>
</dbReference>
<evidence type="ECO:0000313" key="3">
    <source>
        <dbReference type="Proteomes" id="UP000007721"/>
    </source>
</evidence>
<protein>
    <recommendedName>
        <fullName evidence="4">DUF3300 domain-containing protein</fullName>
    </recommendedName>
</protein>
<keyword evidence="3" id="KW-1185">Reference proteome</keyword>